<keyword evidence="1" id="KW-0175">Coiled coil</keyword>
<evidence type="ECO:0000256" key="1">
    <source>
        <dbReference type="SAM" id="Coils"/>
    </source>
</evidence>
<sequence length="514" mass="57946">MNTLHSRFYFILSGAWRRRYSILLPVVILPLFAVLISFIGNKNYTSHTSMLIQETAKLNPFLEDLAVSSMLKERINSLKILLHSRHILGAVALERGLVDENTTAQQHDQVIAELSAALNIQMLGKDLIRIDYQSSTPTGMKEMLQSVSTQFIEQVLAPERSSMNDSSRFLADHLRKRQLELDKAEQAMAEFKDQHAAELPELYLTNVSRLSQMKQRLFERQAELAGATRSLGGINQQLSKTNPVLGLIEQKIIRLQSELALLRSRYTEQHSKVVTALKNLERLEQERQKLLSNEDENLSVEKLWALGNNYQLNNSDMASRTSTDNRTNDNNNQPLLVSQLENMQITSDKVEGLFEEVKSLKLMIAELEQQMSGYGANASQLSKLEREVAIKRDLYDDILLRFEKAGITESLGVFEQDKRVKIIDRPFTPTASTNKPLILFIISGIIGGLFLGCGLAVMQEVTDSTLRSRAQLESLTGVPVLSRIPRINAKQETQQDNSDQPPATNQPFLEGEAI</sequence>
<feature type="compositionally biased region" description="Polar residues" evidence="2">
    <location>
        <begin position="490"/>
        <end position="507"/>
    </location>
</feature>
<comment type="caution">
    <text evidence="4">The sequence shown here is derived from an EMBL/GenBank/DDBJ whole genome shotgun (WGS) entry which is preliminary data.</text>
</comment>
<gene>
    <name evidence="4" type="primary">sypO</name>
    <name evidence="4" type="ORF">GCM10007916_23560</name>
</gene>
<keyword evidence="3" id="KW-0812">Transmembrane</keyword>
<dbReference type="InterPro" id="IPR050445">
    <property type="entry name" value="Bact_polysacc_biosynth/exp"/>
</dbReference>
<evidence type="ECO:0000256" key="2">
    <source>
        <dbReference type="SAM" id="MobiDB-lite"/>
    </source>
</evidence>
<keyword evidence="3" id="KW-1133">Transmembrane helix</keyword>
<proteinExistence type="predicted"/>
<dbReference type="PANTHER" id="PTHR32309">
    <property type="entry name" value="TYROSINE-PROTEIN KINASE"/>
    <property type="match status" value="1"/>
</dbReference>
<dbReference type="PANTHER" id="PTHR32309:SF31">
    <property type="entry name" value="CAPSULAR EXOPOLYSACCHARIDE FAMILY"/>
    <property type="match status" value="1"/>
</dbReference>
<organism evidence="4 5">
    <name type="scientific">Psychromonas marina</name>
    <dbReference type="NCBI Taxonomy" id="88364"/>
    <lineage>
        <taxon>Bacteria</taxon>
        <taxon>Pseudomonadati</taxon>
        <taxon>Pseudomonadota</taxon>
        <taxon>Gammaproteobacteria</taxon>
        <taxon>Alteromonadales</taxon>
        <taxon>Psychromonadaceae</taxon>
        <taxon>Psychromonas</taxon>
    </lineage>
</organism>
<keyword evidence="3" id="KW-0472">Membrane</keyword>
<dbReference type="RefSeq" id="WP_284204411.1">
    <property type="nucleotide sequence ID" value="NZ_BSPQ01000013.1"/>
</dbReference>
<feature type="transmembrane region" description="Helical" evidence="3">
    <location>
        <begin position="20"/>
        <end position="40"/>
    </location>
</feature>
<dbReference type="EMBL" id="BSPQ01000013">
    <property type="protein sequence ID" value="GLS91287.1"/>
    <property type="molecule type" value="Genomic_DNA"/>
</dbReference>
<evidence type="ECO:0000313" key="4">
    <source>
        <dbReference type="EMBL" id="GLS91287.1"/>
    </source>
</evidence>
<protein>
    <submittedName>
        <fullName evidence="4">Chain-length determining protein</fullName>
    </submittedName>
</protein>
<name>A0ABQ6E1S7_9GAMM</name>
<keyword evidence="5" id="KW-1185">Reference proteome</keyword>
<evidence type="ECO:0000256" key="3">
    <source>
        <dbReference type="SAM" id="Phobius"/>
    </source>
</evidence>
<feature type="transmembrane region" description="Helical" evidence="3">
    <location>
        <begin position="437"/>
        <end position="458"/>
    </location>
</feature>
<evidence type="ECO:0000313" key="5">
    <source>
        <dbReference type="Proteomes" id="UP001157353"/>
    </source>
</evidence>
<feature type="coiled-coil region" evidence="1">
    <location>
        <begin position="350"/>
        <end position="377"/>
    </location>
</feature>
<reference evidence="5" key="1">
    <citation type="journal article" date="2019" name="Int. J. Syst. Evol. Microbiol.">
        <title>The Global Catalogue of Microorganisms (GCM) 10K type strain sequencing project: providing services to taxonomists for standard genome sequencing and annotation.</title>
        <authorList>
            <consortium name="The Broad Institute Genomics Platform"/>
            <consortium name="The Broad Institute Genome Sequencing Center for Infectious Disease"/>
            <person name="Wu L."/>
            <person name="Ma J."/>
        </authorList>
    </citation>
    <scope>NUCLEOTIDE SEQUENCE [LARGE SCALE GENOMIC DNA]</scope>
    <source>
        <strain evidence="5">NBRC 103166</strain>
    </source>
</reference>
<dbReference type="Proteomes" id="UP001157353">
    <property type="component" value="Unassembled WGS sequence"/>
</dbReference>
<accession>A0ABQ6E1S7</accession>
<feature type="region of interest" description="Disordered" evidence="2">
    <location>
        <begin position="489"/>
        <end position="514"/>
    </location>
</feature>
<feature type="coiled-coil region" evidence="1">
    <location>
        <begin position="266"/>
        <end position="293"/>
    </location>
</feature>